<evidence type="ECO:0000313" key="2">
    <source>
        <dbReference type="EMBL" id="WFN37573.1"/>
    </source>
</evidence>
<keyword evidence="1" id="KW-1133">Transmembrane helix</keyword>
<keyword evidence="3" id="KW-1185">Reference proteome</keyword>
<evidence type="ECO:0000313" key="3">
    <source>
        <dbReference type="Proteomes" id="UP001218895"/>
    </source>
</evidence>
<feature type="transmembrane region" description="Helical" evidence="1">
    <location>
        <begin position="107"/>
        <end position="130"/>
    </location>
</feature>
<dbReference type="Proteomes" id="UP001218895">
    <property type="component" value="Chromosome"/>
</dbReference>
<dbReference type="GeneID" id="79949546"/>
<dbReference type="EMBL" id="CP091092">
    <property type="protein sequence ID" value="WFN37573.1"/>
    <property type="molecule type" value="Genomic_DNA"/>
</dbReference>
<dbReference type="KEGG" id="manq:L1994_04070"/>
<proteinExistence type="predicted"/>
<feature type="transmembrane region" description="Helical" evidence="1">
    <location>
        <begin position="58"/>
        <end position="86"/>
    </location>
</feature>
<organism evidence="2 3">
    <name type="scientific">Methanomicrobium antiquum</name>
    <dbReference type="NCBI Taxonomy" id="487686"/>
    <lineage>
        <taxon>Archaea</taxon>
        <taxon>Methanobacteriati</taxon>
        <taxon>Methanobacteriota</taxon>
        <taxon>Stenosarchaea group</taxon>
        <taxon>Methanomicrobia</taxon>
        <taxon>Methanomicrobiales</taxon>
        <taxon>Methanomicrobiaceae</taxon>
        <taxon>Methanomicrobium</taxon>
    </lineage>
</organism>
<dbReference type="RefSeq" id="WP_278100413.1">
    <property type="nucleotide sequence ID" value="NZ_CP091092.1"/>
</dbReference>
<dbReference type="AlphaFoldDB" id="A0AAF0JUB5"/>
<protein>
    <submittedName>
        <fullName evidence="2">Zinc ribbon domain-containing protein</fullName>
    </submittedName>
</protein>
<evidence type="ECO:0000256" key="1">
    <source>
        <dbReference type="SAM" id="Phobius"/>
    </source>
</evidence>
<keyword evidence="1" id="KW-0812">Transmembrane</keyword>
<keyword evidence="1" id="KW-0472">Membrane</keyword>
<gene>
    <name evidence="2" type="ORF">L1994_04070</name>
</gene>
<reference evidence="2" key="1">
    <citation type="submission" date="2022-01" db="EMBL/GenBank/DDBJ databases">
        <title>Complete genome of Methanomicrobium antiquum DSM 21220.</title>
        <authorList>
            <person name="Chen S.-C."/>
            <person name="You Y.-T."/>
            <person name="Zhou Y.-Z."/>
            <person name="Lai M.-C."/>
        </authorList>
    </citation>
    <scope>NUCLEOTIDE SEQUENCE</scope>
    <source>
        <strain evidence="2">DSM 21220</strain>
    </source>
</reference>
<sequence>MSKSDFSNTGFSNTENPEFFETSSINQLKVPLISLILSTFYPGMGQIYNGDSLKKGLLLIFGCMFGSFLFLIPGLIIWVYGMYDAYNTADKMNKRDIAYREAKTKDILLLIIIPLIVMVILMFVSLIYAIHLLGSLDSIFPDLNTLLNHDIGKLSENANYKKYNI</sequence>
<name>A0AAF0JUB5_9EURY</name>
<accession>A0AAF0JUB5</accession>